<evidence type="ECO:0000256" key="3">
    <source>
        <dbReference type="ARBA" id="ARBA00022692"/>
    </source>
</evidence>
<evidence type="ECO:0000313" key="7">
    <source>
        <dbReference type="EMBL" id="CDG40516.1"/>
    </source>
</evidence>
<sequence length="484" mass="52087">MTQAHVNMLSGPLSNEDLAPVSERHWAWKDYLFLWMSNVHSVAGYMTIGSFFTMGLPVSAVLSGLLTAVIIVYVLCNLVAVPSLRAGVPFPVVIRGAFGVYGAVVPALVRGVIAVGWYGIQTWLASNAIVLFILHMDPGVMGYADSHLHGALGLSLLGWGAFLFVWLLQIAVFWRGMESIRHFIDWAGPAIYIVILGLDIALLWRTHGAFHLSVLPQSVVSWPVALAGVFSVASLTLAYFSPIILNFGDFARYGTSMSDVRRGNFWGLPVNFMAFVMLVLTTLVLARSALGRLILDPAGTIMMFDSPTIMLVGTITLVSATIGINISANFVSAAFDFSNVAPASISWRKGGLIASIGAVLLTPWNLYAHPELIHLTLDILGLFIAPVTGILLVDYYHVQKASLDFPGLYSTAPDGPYWYRGGVNRRAVLALALSVVLGLMVVFVPALHGAQNYAWVIGLLTGGVFHFGLSGLSPRGGRAASQES</sequence>
<feature type="transmembrane region" description="Helical" evidence="6">
    <location>
        <begin position="309"/>
        <end position="335"/>
    </location>
</feature>
<dbReference type="InterPro" id="IPR001248">
    <property type="entry name" value="Pur-cyt_permease"/>
</dbReference>
<name>A0A060QL71_9PROT</name>
<dbReference type="CDD" id="cd11555">
    <property type="entry name" value="SLC-NCS1sbd_u1"/>
    <property type="match status" value="1"/>
</dbReference>
<protein>
    <submittedName>
        <fullName evidence="7">Cytosine/purine/uracil/thiamine/allantoin permease family protein</fullName>
    </submittedName>
</protein>
<feature type="transmembrane region" description="Helical" evidence="6">
    <location>
        <begin position="224"/>
        <end position="245"/>
    </location>
</feature>
<feature type="transmembrane region" description="Helical" evidence="6">
    <location>
        <begin position="156"/>
        <end position="174"/>
    </location>
</feature>
<feature type="transmembrane region" description="Helical" evidence="6">
    <location>
        <begin position="347"/>
        <end position="366"/>
    </location>
</feature>
<feature type="transmembrane region" description="Helical" evidence="6">
    <location>
        <begin position="60"/>
        <end position="80"/>
    </location>
</feature>
<dbReference type="RefSeq" id="WP_031240407.1">
    <property type="nucleotide sequence ID" value="NZ_CBLX010000018.1"/>
</dbReference>
<evidence type="ECO:0000256" key="2">
    <source>
        <dbReference type="ARBA" id="ARBA00008974"/>
    </source>
</evidence>
<dbReference type="GO" id="GO:0015205">
    <property type="term" value="F:nucleobase transmembrane transporter activity"/>
    <property type="evidence" value="ECO:0007669"/>
    <property type="project" value="TreeGrafter"/>
</dbReference>
<dbReference type="eggNOG" id="COG1953">
    <property type="taxonomic scope" value="Bacteria"/>
</dbReference>
<evidence type="ECO:0000256" key="5">
    <source>
        <dbReference type="ARBA" id="ARBA00023136"/>
    </source>
</evidence>
<feature type="transmembrane region" description="Helical" evidence="6">
    <location>
        <begin position="427"/>
        <end position="447"/>
    </location>
</feature>
<organism evidence="7 8">
    <name type="scientific">Asaia bogorensis</name>
    <dbReference type="NCBI Taxonomy" id="91915"/>
    <lineage>
        <taxon>Bacteria</taxon>
        <taxon>Pseudomonadati</taxon>
        <taxon>Pseudomonadota</taxon>
        <taxon>Alphaproteobacteria</taxon>
        <taxon>Acetobacterales</taxon>
        <taxon>Acetobacteraceae</taxon>
        <taxon>Asaia</taxon>
    </lineage>
</organism>
<gene>
    <name evidence="7" type="ORF">ASAP_2471</name>
</gene>
<dbReference type="PANTHER" id="PTHR30618:SF6">
    <property type="entry name" value="NCS1 FAMILY NUCLEOBASE:CATION SYMPORTER-1"/>
    <property type="match status" value="1"/>
</dbReference>
<dbReference type="Pfam" id="PF02133">
    <property type="entry name" value="Transp_cyt_pur"/>
    <property type="match status" value="1"/>
</dbReference>
<evidence type="ECO:0000256" key="1">
    <source>
        <dbReference type="ARBA" id="ARBA00004141"/>
    </source>
</evidence>
<keyword evidence="5 6" id="KW-0472">Membrane</keyword>
<dbReference type="PANTHER" id="PTHR30618">
    <property type="entry name" value="NCS1 FAMILY PURINE/PYRIMIDINE TRANSPORTER"/>
    <property type="match status" value="1"/>
</dbReference>
<comment type="caution">
    <text evidence="7">The sequence shown here is derived from an EMBL/GenBank/DDBJ whole genome shotgun (WGS) entry which is preliminary data.</text>
</comment>
<dbReference type="Gene3D" id="1.10.4160.10">
    <property type="entry name" value="Hydantoin permease"/>
    <property type="match status" value="1"/>
</dbReference>
<comment type="similarity">
    <text evidence="2">Belongs to the purine-cytosine permease (2.A.39) family.</text>
</comment>
<feature type="transmembrane region" description="Helical" evidence="6">
    <location>
        <begin position="372"/>
        <end position="393"/>
    </location>
</feature>
<proteinExistence type="inferred from homology"/>
<evidence type="ECO:0000256" key="4">
    <source>
        <dbReference type="ARBA" id="ARBA00022989"/>
    </source>
</evidence>
<feature type="transmembrane region" description="Helical" evidence="6">
    <location>
        <begin position="116"/>
        <end position="136"/>
    </location>
</feature>
<keyword evidence="4 6" id="KW-1133">Transmembrane helix</keyword>
<keyword evidence="3 6" id="KW-0812">Transmembrane</keyword>
<dbReference type="Proteomes" id="UP000027583">
    <property type="component" value="Unassembled WGS sequence"/>
</dbReference>
<feature type="transmembrane region" description="Helical" evidence="6">
    <location>
        <begin position="186"/>
        <end position="204"/>
    </location>
</feature>
<reference evidence="7 8" key="1">
    <citation type="journal article" date="2014" name="Genome Biol. Evol.">
        <title>Acetic acid bacteria genomes reveal functional traits for adaptation to life in insect guts.</title>
        <authorList>
            <person name="Chouaia B."/>
            <person name="Gaiarsa S."/>
            <person name="Crotti E."/>
            <person name="Comandatore F."/>
            <person name="Degli Esposti M."/>
            <person name="Ricci I."/>
            <person name="Alma A."/>
            <person name="Favia G."/>
            <person name="Bandi C."/>
            <person name="Daffonchio D."/>
        </authorList>
    </citation>
    <scope>NUCLEOTIDE SEQUENCE [LARGE SCALE GENOMIC DNA]</scope>
    <source>
        <strain evidence="7 8">SF2.1</strain>
    </source>
</reference>
<dbReference type="InterPro" id="IPR045225">
    <property type="entry name" value="Uracil/uridine/allantoin_perm"/>
</dbReference>
<feature type="transmembrane region" description="Helical" evidence="6">
    <location>
        <begin position="32"/>
        <end position="53"/>
    </location>
</feature>
<reference evidence="7 8" key="2">
    <citation type="journal article" date="2014" name="PLoS ONE">
        <title>Evolution of mitochondria reconstructed from the energy metabolism of living bacteria.</title>
        <authorList>
            <person name="Degli Esposti M."/>
            <person name="Chouaia B."/>
            <person name="Comandatore F."/>
            <person name="Crotti E."/>
            <person name="Sassera D."/>
            <person name="Lievens P.M."/>
            <person name="Daffonchio D."/>
            <person name="Bandi C."/>
        </authorList>
    </citation>
    <scope>NUCLEOTIDE SEQUENCE [LARGE SCALE GENOMIC DNA]</scope>
    <source>
        <strain evidence="7 8">SF2.1</strain>
    </source>
</reference>
<dbReference type="EMBL" id="CBLX010000018">
    <property type="protein sequence ID" value="CDG40516.1"/>
    <property type="molecule type" value="Genomic_DNA"/>
</dbReference>
<evidence type="ECO:0000256" key="6">
    <source>
        <dbReference type="SAM" id="Phobius"/>
    </source>
</evidence>
<feature type="transmembrane region" description="Helical" evidence="6">
    <location>
        <begin position="265"/>
        <end position="289"/>
    </location>
</feature>
<dbReference type="GO" id="GO:0005886">
    <property type="term" value="C:plasma membrane"/>
    <property type="evidence" value="ECO:0007669"/>
    <property type="project" value="TreeGrafter"/>
</dbReference>
<feature type="transmembrane region" description="Helical" evidence="6">
    <location>
        <begin position="453"/>
        <end position="472"/>
    </location>
</feature>
<accession>A0A060QL71</accession>
<feature type="transmembrane region" description="Helical" evidence="6">
    <location>
        <begin position="92"/>
        <end position="109"/>
    </location>
</feature>
<comment type="subcellular location">
    <subcellularLocation>
        <location evidence="1">Membrane</location>
        <topology evidence="1">Multi-pass membrane protein</topology>
    </subcellularLocation>
</comment>
<dbReference type="AlphaFoldDB" id="A0A060QL71"/>
<evidence type="ECO:0000313" key="8">
    <source>
        <dbReference type="Proteomes" id="UP000027583"/>
    </source>
</evidence>